<evidence type="ECO:0000256" key="1">
    <source>
        <dbReference type="ARBA" id="ARBA00010333"/>
    </source>
</evidence>
<comment type="similarity">
    <text evidence="1 4">Belongs to the bacterial solute-binding protein 3 family.</text>
</comment>
<dbReference type="PROSITE" id="PS01039">
    <property type="entry name" value="SBP_BACTERIAL_3"/>
    <property type="match status" value="1"/>
</dbReference>
<sequence length="268" mass="29270">MPSIRPLSLALLALSLTQVTVQADQLDDIKARDVLVVGTNADAPPFGFQNPDKTISGYDVDFAALVAKKIGVKLTVQNLDPADRIGMLKSGKVDLIVATMTKTAERERQVDFSLGYFVTGQKVLAKKGRFPDVNALQGATIGVARGTTSETQFRQLFPKTVLISMNDTHQAVQFMQEGKIEGVTGDEPALAGLLNKLPNRGQYEFSTFSLSTEAYGIAVKKGEKRMLKIVNDALTEAEANGEATRIFNRWFGPNSTTPLVRIFKIQNY</sequence>
<keyword evidence="9" id="KW-1185">Reference proteome</keyword>
<dbReference type="InterPro" id="IPR051455">
    <property type="entry name" value="Bact_solute-bind_prot3"/>
</dbReference>
<evidence type="ECO:0000256" key="3">
    <source>
        <dbReference type="ARBA" id="ARBA00022729"/>
    </source>
</evidence>
<dbReference type="SMART" id="SM00062">
    <property type="entry name" value="PBPb"/>
    <property type="match status" value="1"/>
</dbReference>
<dbReference type="InterPro" id="IPR001320">
    <property type="entry name" value="Iontro_rcpt_C"/>
</dbReference>
<organism evidence="8 9">
    <name type="scientific">Chitinimonas lacunae</name>
    <dbReference type="NCBI Taxonomy" id="1963018"/>
    <lineage>
        <taxon>Bacteria</taxon>
        <taxon>Pseudomonadati</taxon>
        <taxon>Pseudomonadota</taxon>
        <taxon>Betaproteobacteria</taxon>
        <taxon>Neisseriales</taxon>
        <taxon>Chitinibacteraceae</taxon>
        <taxon>Chitinimonas</taxon>
    </lineage>
</organism>
<keyword evidence="3 5" id="KW-0732">Signal</keyword>
<dbReference type="PANTHER" id="PTHR30085">
    <property type="entry name" value="AMINO ACID ABC TRANSPORTER PERMEASE"/>
    <property type="match status" value="1"/>
</dbReference>
<proteinExistence type="inferred from homology"/>
<dbReference type="SUPFAM" id="SSF53850">
    <property type="entry name" value="Periplasmic binding protein-like II"/>
    <property type="match status" value="1"/>
</dbReference>
<dbReference type="RefSeq" id="WP_378167539.1">
    <property type="nucleotide sequence ID" value="NZ_JBHSBU010000001.1"/>
</dbReference>
<dbReference type="InterPro" id="IPR001638">
    <property type="entry name" value="Solute-binding_3/MltF_N"/>
</dbReference>
<dbReference type="EMBL" id="JBHSBU010000001">
    <property type="protein sequence ID" value="MFC4161514.1"/>
    <property type="molecule type" value="Genomic_DNA"/>
</dbReference>
<dbReference type="InterPro" id="IPR018313">
    <property type="entry name" value="SBP_3_CS"/>
</dbReference>
<comment type="caution">
    <text evidence="8">The sequence shown here is derived from an EMBL/GenBank/DDBJ whole genome shotgun (WGS) entry which is preliminary data.</text>
</comment>
<evidence type="ECO:0000313" key="8">
    <source>
        <dbReference type="EMBL" id="MFC4161514.1"/>
    </source>
</evidence>
<dbReference type="Proteomes" id="UP001595791">
    <property type="component" value="Unassembled WGS sequence"/>
</dbReference>
<evidence type="ECO:0000256" key="4">
    <source>
        <dbReference type="RuleBase" id="RU003744"/>
    </source>
</evidence>
<dbReference type="Gene3D" id="3.40.190.10">
    <property type="entry name" value="Periplasmic binding protein-like II"/>
    <property type="match status" value="2"/>
</dbReference>
<feature type="domain" description="Solute-binding protein family 3/N-terminal" evidence="6">
    <location>
        <begin position="34"/>
        <end position="254"/>
    </location>
</feature>
<name>A0ABV8MUT4_9NEIS</name>
<feature type="domain" description="Ionotropic glutamate receptor C-terminal" evidence="7">
    <location>
        <begin position="34"/>
        <end position="253"/>
    </location>
</feature>
<dbReference type="Pfam" id="PF00497">
    <property type="entry name" value="SBP_bac_3"/>
    <property type="match status" value="1"/>
</dbReference>
<accession>A0ABV8MUT4</accession>
<evidence type="ECO:0000313" key="9">
    <source>
        <dbReference type="Proteomes" id="UP001595791"/>
    </source>
</evidence>
<evidence type="ECO:0000256" key="2">
    <source>
        <dbReference type="ARBA" id="ARBA00022448"/>
    </source>
</evidence>
<evidence type="ECO:0000259" key="7">
    <source>
        <dbReference type="SMART" id="SM00079"/>
    </source>
</evidence>
<feature type="chain" id="PRO_5047499991" evidence="5">
    <location>
        <begin position="24"/>
        <end position="268"/>
    </location>
</feature>
<evidence type="ECO:0000259" key="6">
    <source>
        <dbReference type="SMART" id="SM00062"/>
    </source>
</evidence>
<protein>
    <submittedName>
        <fullName evidence="8">Transporter substrate-binding domain-containing protein</fullName>
    </submittedName>
</protein>
<gene>
    <name evidence="8" type="ORF">ACFOW7_19435</name>
</gene>
<feature type="signal peptide" evidence="5">
    <location>
        <begin position="1"/>
        <end position="23"/>
    </location>
</feature>
<dbReference type="SMART" id="SM00079">
    <property type="entry name" value="PBPe"/>
    <property type="match status" value="1"/>
</dbReference>
<keyword evidence="2" id="KW-0813">Transport</keyword>
<dbReference type="PANTHER" id="PTHR30085:SF6">
    <property type="entry name" value="ABC TRANSPORTER GLUTAMINE-BINDING PROTEIN GLNH"/>
    <property type="match status" value="1"/>
</dbReference>
<reference evidence="9" key="1">
    <citation type="journal article" date="2019" name="Int. J. Syst. Evol. Microbiol.">
        <title>The Global Catalogue of Microorganisms (GCM) 10K type strain sequencing project: providing services to taxonomists for standard genome sequencing and annotation.</title>
        <authorList>
            <consortium name="The Broad Institute Genomics Platform"/>
            <consortium name="The Broad Institute Genome Sequencing Center for Infectious Disease"/>
            <person name="Wu L."/>
            <person name="Ma J."/>
        </authorList>
    </citation>
    <scope>NUCLEOTIDE SEQUENCE [LARGE SCALE GENOMIC DNA]</scope>
    <source>
        <strain evidence="9">LMG 29894</strain>
    </source>
</reference>
<evidence type="ECO:0000256" key="5">
    <source>
        <dbReference type="SAM" id="SignalP"/>
    </source>
</evidence>